<proteinExistence type="predicted"/>
<organism evidence="2 3">
    <name type="scientific">Apolygus lucorum</name>
    <name type="common">Small green plant bug</name>
    <name type="synonym">Lygocoris lucorum</name>
    <dbReference type="NCBI Taxonomy" id="248454"/>
    <lineage>
        <taxon>Eukaryota</taxon>
        <taxon>Metazoa</taxon>
        <taxon>Ecdysozoa</taxon>
        <taxon>Arthropoda</taxon>
        <taxon>Hexapoda</taxon>
        <taxon>Insecta</taxon>
        <taxon>Pterygota</taxon>
        <taxon>Neoptera</taxon>
        <taxon>Paraneoptera</taxon>
        <taxon>Hemiptera</taxon>
        <taxon>Heteroptera</taxon>
        <taxon>Panheteroptera</taxon>
        <taxon>Cimicomorpha</taxon>
        <taxon>Miridae</taxon>
        <taxon>Mirini</taxon>
        <taxon>Apolygus</taxon>
    </lineage>
</organism>
<gene>
    <name evidence="2" type="ORF">GE061_008055</name>
</gene>
<evidence type="ECO:0000313" key="3">
    <source>
        <dbReference type="Proteomes" id="UP000466442"/>
    </source>
</evidence>
<reference evidence="2" key="1">
    <citation type="journal article" date="2021" name="Mol. Ecol. Resour.">
        <title>Apolygus lucorum genome provides insights into omnivorousness and mesophyll feeding.</title>
        <authorList>
            <person name="Liu Y."/>
            <person name="Liu H."/>
            <person name="Wang H."/>
            <person name="Huang T."/>
            <person name="Liu B."/>
            <person name="Yang B."/>
            <person name="Yin L."/>
            <person name="Li B."/>
            <person name="Zhang Y."/>
            <person name="Zhang S."/>
            <person name="Jiang F."/>
            <person name="Zhang X."/>
            <person name="Ren Y."/>
            <person name="Wang B."/>
            <person name="Wang S."/>
            <person name="Lu Y."/>
            <person name="Wu K."/>
            <person name="Fan W."/>
            <person name="Wang G."/>
        </authorList>
    </citation>
    <scope>NUCLEOTIDE SEQUENCE</scope>
    <source>
        <strain evidence="2">12Hb</strain>
    </source>
</reference>
<evidence type="ECO:0000313" key="2">
    <source>
        <dbReference type="EMBL" id="KAF6198307.1"/>
    </source>
</evidence>
<keyword evidence="1" id="KW-1133">Transmembrane helix</keyword>
<keyword evidence="1" id="KW-0472">Membrane</keyword>
<keyword evidence="1" id="KW-0812">Transmembrane</keyword>
<keyword evidence="3" id="KW-1185">Reference proteome</keyword>
<dbReference type="AlphaFoldDB" id="A0A8S9WNP7"/>
<accession>A0A8S9WNP7</accession>
<protein>
    <submittedName>
        <fullName evidence="2">Uncharacterized protein</fullName>
    </submittedName>
</protein>
<evidence type="ECO:0000256" key="1">
    <source>
        <dbReference type="SAM" id="Phobius"/>
    </source>
</evidence>
<comment type="caution">
    <text evidence="2">The sequence shown here is derived from an EMBL/GenBank/DDBJ whole genome shotgun (WGS) entry which is preliminary data.</text>
</comment>
<feature type="transmembrane region" description="Helical" evidence="1">
    <location>
        <begin position="74"/>
        <end position="92"/>
    </location>
</feature>
<name>A0A8S9WNP7_APOLU</name>
<dbReference type="Proteomes" id="UP000466442">
    <property type="component" value="Linkage Group LG16"/>
</dbReference>
<sequence length="93" mass="10793">MVYRFHQLSERLLQLCSNDGLATLSEMFVLKVEKLKIFYSRVGSFFNYSPNLYFFTGVLQLRTFVSLVEKKRGVTPFFLAVHACYVIMNLGIP</sequence>
<dbReference type="EMBL" id="WIXP02000016">
    <property type="protein sequence ID" value="KAF6198307.1"/>
    <property type="molecule type" value="Genomic_DNA"/>
</dbReference>